<reference evidence="2 3" key="1">
    <citation type="submission" date="2016-10" db="EMBL/GenBank/DDBJ databases">
        <title>Draft genome sequences of four alkaliphilic bacteria belonging to the Anaerobacillus genus.</title>
        <authorList>
            <person name="Bassil N.M."/>
            <person name="Lloyd J.R."/>
        </authorList>
    </citation>
    <scope>NUCLEOTIDE SEQUENCE [LARGE SCALE GENOMIC DNA]</scope>
    <source>
        <strain evidence="2 3">DSM 22531</strain>
    </source>
</reference>
<dbReference type="Proteomes" id="UP000180057">
    <property type="component" value="Unassembled WGS sequence"/>
</dbReference>
<accession>A0A1S2M5X5</accession>
<dbReference type="AlphaFoldDB" id="A0A1S2M5X5"/>
<name>A0A1S2M5X5_9BACI</name>
<comment type="caution">
    <text evidence="2">The sequence shown here is derived from an EMBL/GenBank/DDBJ whole genome shotgun (WGS) entry which is preliminary data.</text>
</comment>
<evidence type="ECO:0000313" key="3">
    <source>
        <dbReference type="Proteomes" id="UP000180057"/>
    </source>
</evidence>
<evidence type="ECO:0000313" key="2">
    <source>
        <dbReference type="EMBL" id="OIJ20149.1"/>
    </source>
</evidence>
<keyword evidence="1" id="KW-0472">Membrane</keyword>
<feature type="transmembrane region" description="Helical" evidence="1">
    <location>
        <begin position="6"/>
        <end position="24"/>
    </location>
</feature>
<sequence length="79" mass="9504">MIDQQFFHLYATLLLVLFVVYDLIRNRSKERSLLKRFVFYSFIYYMINVINEAISNSNDDYAFSSFSSISSFPFFVRFP</sequence>
<feature type="transmembrane region" description="Helical" evidence="1">
    <location>
        <begin position="36"/>
        <end position="55"/>
    </location>
</feature>
<keyword evidence="1" id="KW-0812">Transmembrane</keyword>
<gene>
    <name evidence="2" type="ORF">BKP45_10220</name>
</gene>
<dbReference type="EMBL" id="MLQS01000015">
    <property type="protein sequence ID" value="OIJ20149.1"/>
    <property type="molecule type" value="Genomic_DNA"/>
</dbReference>
<protein>
    <recommendedName>
        <fullName evidence="4">VanZ-like domain-containing protein</fullName>
    </recommendedName>
</protein>
<proteinExistence type="predicted"/>
<evidence type="ECO:0000256" key="1">
    <source>
        <dbReference type="SAM" id="Phobius"/>
    </source>
</evidence>
<keyword evidence="1" id="KW-1133">Transmembrane helix</keyword>
<evidence type="ECO:0008006" key="4">
    <source>
        <dbReference type="Google" id="ProtNLM"/>
    </source>
</evidence>
<keyword evidence="3" id="KW-1185">Reference proteome</keyword>
<organism evidence="2 3">
    <name type="scientific">Anaerobacillus alkalidiazotrophicus</name>
    <dbReference type="NCBI Taxonomy" id="472963"/>
    <lineage>
        <taxon>Bacteria</taxon>
        <taxon>Bacillati</taxon>
        <taxon>Bacillota</taxon>
        <taxon>Bacilli</taxon>
        <taxon>Bacillales</taxon>
        <taxon>Bacillaceae</taxon>
        <taxon>Anaerobacillus</taxon>
    </lineage>
</organism>